<organism evidence="2 3">
    <name type="scientific">Halarchaeum acidiphilum MH1-52-1</name>
    <dbReference type="NCBI Taxonomy" id="1261545"/>
    <lineage>
        <taxon>Archaea</taxon>
        <taxon>Methanobacteriati</taxon>
        <taxon>Methanobacteriota</taxon>
        <taxon>Stenosarchaea group</taxon>
        <taxon>Halobacteria</taxon>
        <taxon>Halobacteriales</taxon>
        <taxon>Halobacteriaceae</taxon>
    </lineage>
</organism>
<keyword evidence="1" id="KW-0472">Membrane</keyword>
<proteinExistence type="predicted"/>
<evidence type="ECO:0000256" key="1">
    <source>
        <dbReference type="SAM" id="Phobius"/>
    </source>
</evidence>
<reference evidence="2 3" key="1">
    <citation type="submission" date="2013-09" db="EMBL/GenBank/DDBJ databases">
        <title>Whole genome sequencing of Halarchaeum acidiphilum strain MH1-52-1.</title>
        <authorList>
            <person name="Shimane Y."/>
            <person name="Minegishi H."/>
            <person name="Nishi S."/>
            <person name="Echigo A."/>
            <person name="Shuto A."/>
            <person name="Konishi M."/>
            <person name="Ito T."/>
            <person name="Ohkuma M."/>
            <person name="Ohta Y."/>
            <person name="Nagano Y."/>
            <person name="Tsubouchi T."/>
            <person name="Mori K."/>
            <person name="Usui K."/>
            <person name="Kamekura M."/>
            <person name="Usami R."/>
            <person name="Takaki Y."/>
            <person name="Hatada Y."/>
        </authorList>
    </citation>
    <scope>NUCLEOTIDE SEQUENCE [LARGE SCALE GENOMIC DNA]</scope>
    <source>
        <strain evidence="2 3">JCM 16109</strain>
    </source>
</reference>
<evidence type="ECO:0000313" key="3">
    <source>
        <dbReference type="Proteomes" id="UP000016986"/>
    </source>
</evidence>
<dbReference type="AlphaFoldDB" id="U2YYP8"/>
<name>U2YYP8_9EURY</name>
<feature type="transmembrane region" description="Helical" evidence="1">
    <location>
        <begin position="45"/>
        <end position="64"/>
    </location>
</feature>
<evidence type="ECO:0000313" key="2">
    <source>
        <dbReference type="EMBL" id="GAD53927.1"/>
    </source>
</evidence>
<dbReference type="Proteomes" id="UP000016986">
    <property type="component" value="Unassembled WGS sequence"/>
</dbReference>
<dbReference type="EMBL" id="BATA01000136">
    <property type="protein sequence ID" value="GAD53927.1"/>
    <property type="molecule type" value="Genomic_DNA"/>
</dbReference>
<keyword evidence="1" id="KW-1133">Transmembrane helix</keyword>
<sequence>MANATRSGLLGDAVANGRLCVAGVALLVLALVVGGLYYARGDIVGTLSILFMVPSAALLIAIGVRGRN</sequence>
<accession>U2YYP8</accession>
<feature type="transmembrane region" description="Helical" evidence="1">
    <location>
        <begin position="20"/>
        <end position="39"/>
    </location>
</feature>
<keyword evidence="1" id="KW-0812">Transmembrane</keyword>
<comment type="caution">
    <text evidence="2">The sequence shown here is derived from an EMBL/GenBank/DDBJ whole genome shotgun (WGS) entry which is preliminary data.</text>
</comment>
<keyword evidence="3" id="KW-1185">Reference proteome</keyword>
<dbReference type="RefSeq" id="WP_021780874.1">
    <property type="nucleotide sequence ID" value="NZ_BATA01000136.1"/>
</dbReference>
<gene>
    <name evidence="2" type="ORF">MBEHAL_2687</name>
</gene>
<protein>
    <submittedName>
        <fullName evidence="2">Uncharacterized protein</fullName>
    </submittedName>
</protein>